<feature type="non-terminal residue" evidence="2">
    <location>
        <position position="181"/>
    </location>
</feature>
<dbReference type="InterPro" id="IPR036865">
    <property type="entry name" value="CRAL-TRIO_dom_sf"/>
</dbReference>
<protein>
    <recommendedName>
        <fullName evidence="1">CRAL-TRIO domain-containing protein</fullName>
    </recommendedName>
</protein>
<dbReference type="InterPro" id="IPR036273">
    <property type="entry name" value="CRAL/TRIO_N_dom_sf"/>
</dbReference>
<keyword evidence="3" id="KW-1185">Reference proteome</keyword>
<dbReference type="GO" id="GO:0016020">
    <property type="term" value="C:membrane"/>
    <property type="evidence" value="ECO:0007669"/>
    <property type="project" value="TreeGrafter"/>
</dbReference>
<dbReference type="SUPFAM" id="SSF52087">
    <property type="entry name" value="CRAL/TRIO domain"/>
    <property type="match status" value="1"/>
</dbReference>
<accession>A0AAQ4ET99</accession>
<evidence type="ECO:0000259" key="1">
    <source>
        <dbReference type="Pfam" id="PF00650"/>
    </source>
</evidence>
<proteinExistence type="predicted"/>
<dbReference type="GO" id="GO:1902936">
    <property type="term" value="F:phosphatidylinositol bisphosphate binding"/>
    <property type="evidence" value="ECO:0007669"/>
    <property type="project" value="TreeGrafter"/>
</dbReference>
<evidence type="ECO:0000313" key="2">
    <source>
        <dbReference type="EMBL" id="KAK8777937.1"/>
    </source>
</evidence>
<comment type="caution">
    <text evidence="2">The sequence shown here is derived from an EMBL/GenBank/DDBJ whole genome shotgun (WGS) entry which is preliminary data.</text>
</comment>
<gene>
    <name evidence="2" type="ORF">V5799_020722</name>
</gene>
<dbReference type="EMBL" id="JARKHS020011295">
    <property type="protein sequence ID" value="KAK8777937.1"/>
    <property type="molecule type" value="Genomic_DNA"/>
</dbReference>
<feature type="domain" description="CRAL-TRIO" evidence="1">
    <location>
        <begin position="99"/>
        <end position="180"/>
    </location>
</feature>
<reference evidence="2 3" key="1">
    <citation type="journal article" date="2023" name="Arcadia Sci">
        <title>De novo assembly of a long-read Amblyomma americanum tick genome.</title>
        <authorList>
            <person name="Chou S."/>
            <person name="Poskanzer K.E."/>
            <person name="Rollins M."/>
            <person name="Thuy-Boun P.S."/>
        </authorList>
    </citation>
    <scope>NUCLEOTIDE SEQUENCE [LARGE SCALE GENOMIC DNA]</scope>
    <source>
        <strain evidence="2">F_SG_1</strain>
        <tissue evidence="2">Salivary glands</tissue>
    </source>
</reference>
<evidence type="ECO:0000313" key="3">
    <source>
        <dbReference type="Proteomes" id="UP001321473"/>
    </source>
</evidence>
<dbReference type="InterPro" id="IPR001251">
    <property type="entry name" value="CRAL-TRIO_dom"/>
</dbReference>
<dbReference type="PANTHER" id="PTHR10174:SF130">
    <property type="entry name" value="ALPHA-TOCOPHEROL TRANSFER PROTEIN-LIKE"/>
    <property type="match status" value="1"/>
</dbReference>
<dbReference type="Gene3D" id="3.40.525.10">
    <property type="entry name" value="CRAL-TRIO lipid binding domain"/>
    <property type="match status" value="1"/>
</dbReference>
<sequence length="181" mass="20881">MNEELTELGKIEMVETPEIQKASLEKLRRLLEEEDDLRIPPDDVLLKFLRCRKYRIQDASRTVKNYFCARRDIPEYFDNLTPSSIPYKAVIQDHELLLCPKERDPQGRAVVVLRSGAWKRELCSMDDFVRCCLVGAEYVLLDCEAQIQGVVVILDLQGLAVRDIAELTPTFLRRVLALMQA</sequence>
<dbReference type="Gene3D" id="1.10.8.20">
    <property type="entry name" value="N-terminal domain of phosphatidylinositol transfer protein sec14p"/>
    <property type="match status" value="1"/>
</dbReference>
<name>A0AAQ4ET99_AMBAM</name>
<dbReference type="Proteomes" id="UP001321473">
    <property type="component" value="Unassembled WGS sequence"/>
</dbReference>
<dbReference type="Pfam" id="PF00650">
    <property type="entry name" value="CRAL_TRIO"/>
    <property type="match status" value="1"/>
</dbReference>
<dbReference type="CDD" id="cd00170">
    <property type="entry name" value="SEC14"/>
    <property type="match status" value="1"/>
</dbReference>
<dbReference type="AlphaFoldDB" id="A0AAQ4ET99"/>
<dbReference type="SUPFAM" id="SSF46938">
    <property type="entry name" value="CRAL/TRIO N-terminal domain"/>
    <property type="match status" value="1"/>
</dbReference>
<dbReference type="PANTHER" id="PTHR10174">
    <property type="entry name" value="ALPHA-TOCOPHEROL TRANSFER PROTEIN-RELATED"/>
    <property type="match status" value="1"/>
</dbReference>
<organism evidence="2 3">
    <name type="scientific">Amblyomma americanum</name>
    <name type="common">Lone star tick</name>
    <dbReference type="NCBI Taxonomy" id="6943"/>
    <lineage>
        <taxon>Eukaryota</taxon>
        <taxon>Metazoa</taxon>
        <taxon>Ecdysozoa</taxon>
        <taxon>Arthropoda</taxon>
        <taxon>Chelicerata</taxon>
        <taxon>Arachnida</taxon>
        <taxon>Acari</taxon>
        <taxon>Parasitiformes</taxon>
        <taxon>Ixodida</taxon>
        <taxon>Ixodoidea</taxon>
        <taxon>Ixodidae</taxon>
        <taxon>Amblyomminae</taxon>
        <taxon>Amblyomma</taxon>
    </lineage>
</organism>